<dbReference type="Proteomes" id="UP000008370">
    <property type="component" value="Unassembled WGS sequence"/>
</dbReference>
<dbReference type="InterPro" id="IPR000873">
    <property type="entry name" value="AMP-dep_synth/lig_dom"/>
</dbReference>
<dbReference type="KEGG" id="pco:PHACADRAFT_260654"/>
<evidence type="ECO:0000259" key="5">
    <source>
        <dbReference type="Pfam" id="PF00501"/>
    </source>
</evidence>
<dbReference type="GO" id="GO:0044550">
    <property type="term" value="P:secondary metabolite biosynthetic process"/>
    <property type="evidence" value="ECO:0007669"/>
    <property type="project" value="TreeGrafter"/>
</dbReference>
<protein>
    <recommendedName>
        <fullName evidence="5">AMP-dependent synthetase/ligase domain-containing protein</fullName>
    </recommendedName>
</protein>
<dbReference type="SUPFAM" id="SSF56801">
    <property type="entry name" value="Acetyl-CoA synthetase-like"/>
    <property type="match status" value="1"/>
</dbReference>
<dbReference type="RefSeq" id="XP_007398680.1">
    <property type="nucleotide sequence ID" value="XM_007398618.1"/>
</dbReference>
<dbReference type="OrthoDB" id="416786at2759"/>
<evidence type="ECO:0000256" key="2">
    <source>
        <dbReference type="ARBA" id="ARBA00022553"/>
    </source>
</evidence>
<dbReference type="AlphaFoldDB" id="K5VZU9"/>
<dbReference type="Gene3D" id="3.40.50.12780">
    <property type="entry name" value="N-terminal domain of ligase-like"/>
    <property type="match status" value="1"/>
</dbReference>
<keyword evidence="7" id="KW-1185">Reference proteome</keyword>
<evidence type="ECO:0000256" key="3">
    <source>
        <dbReference type="ARBA" id="ARBA00022598"/>
    </source>
</evidence>
<name>K5VZU9_PHACS</name>
<dbReference type="InParanoid" id="K5VZU9"/>
<keyword evidence="3" id="KW-0436">Ligase</keyword>
<evidence type="ECO:0000313" key="6">
    <source>
        <dbReference type="EMBL" id="EKM52330.1"/>
    </source>
</evidence>
<keyword evidence="2" id="KW-0597">Phosphoprotein</keyword>
<dbReference type="GO" id="GO:0031177">
    <property type="term" value="F:phosphopantetheine binding"/>
    <property type="evidence" value="ECO:0007669"/>
    <property type="project" value="TreeGrafter"/>
</dbReference>
<evidence type="ECO:0000256" key="1">
    <source>
        <dbReference type="ARBA" id="ARBA00022450"/>
    </source>
</evidence>
<feature type="domain" description="AMP-dependent synthetase/ligase" evidence="5">
    <location>
        <begin position="2"/>
        <end position="303"/>
    </location>
</feature>
<dbReference type="PANTHER" id="PTHR45527:SF11">
    <property type="entry name" value="NONRIBOSOMAL PEPTIDE SYNTHETASE 5"/>
    <property type="match status" value="1"/>
</dbReference>
<dbReference type="InterPro" id="IPR045851">
    <property type="entry name" value="AMP-bd_C_sf"/>
</dbReference>
<dbReference type="InterPro" id="IPR042099">
    <property type="entry name" value="ANL_N_sf"/>
</dbReference>
<dbReference type="STRING" id="650164.K5VZU9"/>
<evidence type="ECO:0000256" key="4">
    <source>
        <dbReference type="ARBA" id="ARBA00029454"/>
    </source>
</evidence>
<comment type="similarity">
    <text evidence="4">Belongs to the NRP synthetase family.</text>
</comment>
<dbReference type="Pfam" id="PF00501">
    <property type="entry name" value="AMP-binding"/>
    <property type="match status" value="1"/>
</dbReference>
<gene>
    <name evidence="6" type="ORF">PHACADRAFT_260654</name>
</gene>
<evidence type="ECO:0000313" key="7">
    <source>
        <dbReference type="Proteomes" id="UP000008370"/>
    </source>
</evidence>
<dbReference type="GO" id="GO:0005737">
    <property type="term" value="C:cytoplasm"/>
    <property type="evidence" value="ECO:0007669"/>
    <property type="project" value="TreeGrafter"/>
</dbReference>
<sequence>MLARELRKKGVERGSRVCLLVQRSLGMLVGIFGILKSGASYIPLDGGVVTEQTFSYVLKDSGAAFIVCTSVFTHRAPHDLQVLCLEDFAPSNDNGTMQLPVQEQSSYLDEAYVIYTSGTTGMPKGVSVSHRNVTNLLCHEPGSLGICPGTKVSQLLSVAFDMCVWEVLGCLLNGGTLVLRGSSKLEWERTLQSVHVVVATPTILQCYRAADYPAIRVVATAGEPCSQALADEWSVGKAFYNCCGPTETTIVNTMHRHQHLTPLSIGAPTPNNRVYILDENLQPLPIGCIGTMWAAGACVTSGYVNKLELSRDRYRPDPFCNNGMMFNTGDLGRWNEHGELEHFGRLDDQVKVKGFRVELDGVAAVMEAHPSVTRAVSLLIGTDLWGIISPSSVPIDELKTFIERRLPYYSVPSRYISLEMFPMTSNGKVDKRSLREVAVCSASLPLTEHKLQAKEGTCPIFR</sequence>
<keyword evidence="1" id="KW-0596">Phosphopantetheine</keyword>
<accession>K5VZU9</accession>
<dbReference type="GO" id="GO:0043041">
    <property type="term" value="P:amino acid activation for nonribosomal peptide biosynthetic process"/>
    <property type="evidence" value="ECO:0007669"/>
    <property type="project" value="TreeGrafter"/>
</dbReference>
<reference evidence="6 7" key="1">
    <citation type="journal article" date="2012" name="BMC Genomics">
        <title>Comparative genomics of the white-rot fungi, Phanerochaete carnosa and P. chrysosporium, to elucidate the genetic basis of the distinct wood types they colonize.</title>
        <authorList>
            <person name="Suzuki H."/>
            <person name="MacDonald J."/>
            <person name="Syed K."/>
            <person name="Salamov A."/>
            <person name="Hori C."/>
            <person name="Aerts A."/>
            <person name="Henrissat B."/>
            <person name="Wiebenga A."/>
            <person name="vanKuyk P.A."/>
            <person name="Barry K."/>
            <person name="Lindquist E."/>
            <person name="LaButti K."/>
            <person name="Lapidus A."/>
            <person name="Lucas S."/>
            <person name="Coutinho P."/>
            <person name="Gong Y."/>
            <person name="Samejima M."/>
            <person name="Mahadevan R."/>
            <person name="Abou-Zaid M."/>
            <person name="de Vries R.P."/>
            <person name="Igarashi K."/>
            <person name="Yadav J.S."/>
            <person name="Grigoriev I.V."/>
            <person name="Master E.R."/>
        </authorList>
    </citation>
    <scope>NUCLEOTIDE SEQUENCE [LARGE SCALE GENOMIC DNA]</scope>
    <source>
        <strain evidence="6 7">HHB-10118-sp</strain>
    </source>
</reference>
<dbReference type="InterPro" id="IPR020845">
    <property type="entry name" value="AMP-binding_CS"/>
</dbReference>
<dbReference type="EMBL" id="JH930475">
    <property type="protein sequence ID" value="EKM52330.1"/>
    <property type="molecule type" value="Genomic_DNA"/>
</dbReference>
<dbReference type="HOGENOM" id="CLU_000022_2_12_1"/>
<organism evidence="6 7">
    <name type="scientific">Phanerochaete carnosa (strain HHB-10118-sp)</name>
    <name type="common">White-rot fungus</name>
    <name type="synonym">Peniophora carnosa</name>
    <dbReference type="NCBI Taxonomy" id="650164"/>
    <lineage>
        <taxon>Eukaryota</taxon>
        <taxon>Fungi</taxon>
        <taxon>Dikarya</taxon>
        <taxon>Basidiomycota</taxon>
        <taxon>Agaricomycotina</taxon>
        <taxon>Agaricomycetes</taxon>
        <taxon>Polyporales</taxon>
        <taxon>Phanerochaetaceae</taxon>
        <taxon>Phanerochaete</taxon>
    </lineage>
</organism>
<proteinExistence type="inferred from homology"/>
<dbReference type="GO" id="GO:0016874">
    <property type="term" value="F:ligase activity"/>
    <property type="evidence" value="ECO:0007669"/>
    <property type="project" value="UniProtKB-KW"/>
</dbReference>
<dbReference type="Gene3D" id="3.30.300.30">
    <property type="match status" value="1"/>
</dbReference>
<dbReference type="PANTHER" id="PTHR45527">
    <property type="entry name" value="NONRIBOSOMAL PEPTIDE SYNTHETASE"/>
    <property type="match status" value="1"/>
</dbReference>
<dbReference type="GeneID" id="18917783"/>
<dbReference type="PROSITE" id="PS00455">
    <property type="entry name" value="AMP_BINDING"/>
    <property type="match status" value="1"/>
</dbReference>